<name>A0A1F6A569_9BACT</name>
<sequence length="87" mass="9842">MNGLSTITQKGQVVIPITLRKALQLTPSRRVSFELKGKTIIMKPAISVDEAYGMFKTSKKASQKDFDRAIEEGTVEKFRKKLQQKDL</sequence>
<dbReference type="InterPro" id="IPR007159">
    <property type="entry name" value="SpoVT-AbrB_dom"/>
</dbReference>
<dbReference type="Pfam" id="PF04014">
    <property type="entry name" value="MazE_antitoxin"/>
    <property type="match status" value="1"/>
</dbReference>
<dbReference type="AlphaFoldDB" id="A0A1F6A569"/>
<dbReference type="Proteomes" id="UP000177092">
    <property type="component" value="Unassembled WGS sequence"/>
</dbReference>
<dbReference type="GO" id="GO:0003677">
    <property type="term" value="F:DNA binding"/>
    <property type="evidence" value="ECO:0007669"/>
    <property type="project" value="InterPro"/>
</dbReference>
<dbReference type="Gene3D" id="2.10.260.10">
    <property type="match status" value="1"/>
</dbReference>
<accession>A0A1F6A569</accession>
<feature type="domain" description="SpoVT-AbrB" evidence="1">
    <location>
        <begin position="5"/>
        <end position="50"/>
    </location>
</feature>
<dbReference type="EMBL" id="MFJN01000069">
    <property type="protein sequence ID" value="OGG19811.1"/>
    <property type="molecule type" value="Genomic_DNA"/>
</dbReference>
<evidence type="ECO:0000259" key="1">
    <source>
        <dbReference type="SMART" id="SM00966"/>
    </source>
</evidence>
<gene>
    <name evidence="2" type="ORF">A3D03_00945</name>
</gene>
<dbReference type="SUPFAM" id="SSF89447">
    <property type="entry name" value="AbrB/MazE/MraZ-like"/>
    <property type="match status" value="1"/>
</dbReference>
<proteinExistence type="predicted"/>
<reference evidence="2 3" key="1">
    <citation type="journal article" date="2016" name="Nat. Commun.">
        <title>Thousands of microbial genomes shed light on interconnected biogeochemical processes in an aquifer system.</title>
        <authorList>
            <person name="Anantharaman K."/>
            <person name="Brown C.T."/>
            <person name="Hug L.A."/>
            <person name="Sharon I."/>
            <person name="Castelle C.J."/>
            <person name="Probst A.J."/>
            <person name="Thomas B.C."/>
            <person name="Singh A."/>
            <person name="Wilkins M.J."/>
            <person name="Karaoz U."/>
            <person name="Brodie E.L."/>
            <person name="Williams K.H."/>
            <person name="Hubbard S.S."/>
            <person name="Banfield J.F."/>
        </authorList>
    </citation>
    <scope>NUCLEOTIDE SEQUENCE [LARGE SCALE GENOMIC DNA]</scope>
</reference>
<evidence type="ECO:0000313" key="2">
    <source>
        <dbReference type="EMBL" id="OGG19811.1"/>
    </source>
</evidence>
<comment type="caution">
    <text evidence="2">The sequence shown here is derived from an EMBL/GenBank/DDBJ whole genome shotgun (WGS) entry which is preliminary data.</text>
</comment>
<dbReference type="SMART" id="SM00966">
    <property type="entry name" value="SpoVT_AbrB"/>
    <property type="match status" value="1"/>
</dbReference>
<dbReference type="InterPro" id="IPR037914">
    <property type="entry name" value="SpoVT-AbrB_sf"/>
</dbReference>
<organism evidence="2 3">
    <name type="scientific">Candidatus Gottesmanbacteria bacterium RIFCSPHIGHO2_02_FULL_40_13</name>
    <dbReference type="NCBI Taxonomy" id="1798384"/>
    <lineage>
        <taxon>Bacteria</taxon>
        <taxon>Candidatus Gottesmaniibacteriota</taxon>
    </lineage>
</organism>
<protein>
    <recommendedName>
        <fullName evidence="1">SpoVT-AbrB domain-containing protein</fullName>
    </recommendedName>
</protein>
<evidence type="ECO:0000313" key="3">
    <source>
        <dbReference type="Proteomes" id="UP000177092"/>
    </source>
</evidence>